<dbReference type="GO" id="GO:0003677">
    <property type="term" value="F:DNA binding"/>
    <property type="evidence" value="ECO:0007669"/>
    <property type="project" value="UniProtKB-KW"/>
</dbReference>
<keyword evidence="1" id="KW-0805">Transcription regulation</keyword>
<feature type="compositionally biased region" description="Low complexity" evidence="4">
    <location>
        <begin position="167"/>
        <end position="180"/>
    </location>
</feature>
<feature type="region of interest" description="Disordered" evidence="4">
    <location>
        <begin position="167"/>
        <end position="192"/>
    </location>
</feature>
<dbReference type="GO" id="GO:0003700">
    <property type="term" value="F:DNA-binding transcription factor activity"/>
    <property type="evidence" value="ECO:0007669"/>
    <property type="project" value="InterPro"/>
</dbReference>
<evidence type="ECO:0000256" key="4">
    <source>
        <dbReference type="SAM" id="MobiDB-lite"/>
    </source>
</evidence>
<reference evidence="7" key="1">
    <citation type="submission" date="2016-10" db="EMBL/GenBank/DDBJ databases">
        <authorList>
            <person name="Varghese N."/>
            <person name="Submissions S."/>
        </authorList>
    </citation>
    <scope>NUCLEOTIDE SEQUENCE [LARGE SCALE GENOMIC DNA]</scope>
    <source>
        <strain evidence="7">DSM 45962</strain>
    </source>
</reference>
<keyword evidence="2 6" id="KW-0238">DNA-binding</keyword>
<dbReference type="Gene3D" id="1.10.10.10">
    <property type="entry name" value="Winged helix-like DNA-binding domain superfamily/Winged helix DNA-binding domain"/>
    <property type="match status" value="1"/>
</dbReference>
<evidence type="ECO:0000313" key="7">
    <source>
        <dbReference type="Proteomes" id="UP000199022"/>
    </source>
</evidence>
<dbReference type="InterPro" id="IPR036388">
    <property type="entry name" value="WH-like_DNA-bd_sf"/>
</dbReference>
<dbReference type="InterPro" id="IPR011991">
    <property type="entry name" value="ArsR-like_HTH"/>
</dbReference>
<protein>
    <submittedName>
        <fullName evidence="6">DNA-binding transcriptional regulator, MarR family</fullName>
    </submittedName>
</protein>
<gene>
    <name evidence="6" type="ORF">SAMN05661030_0897</name>
</gene>
<organism evidence="6 7">
    <name type="scientific">Klenkia taihuensis</name>
    <dbReference type="NCBI Taxonomy" id="1225127"/>
    <lineage>
        <taxon>Bacteria</taxon>
        <taxon>Bacillati</taxon>
        <taxon>Actinomycetota</taxon>
        <taxon>Actinomycetes</taxon>
        <taxon>Geodermatophilales</taxon>
        <taxon>Geodermatophilaceae</taxon>
        <taxon>Klenkia</taxon>
    </lineage>
</organism>
<sequence length="192" mass="20316">MTDSLLTPNLDGVCSRPGDVSTVSDQISRLMRVIHALKAAITAGGDSRERAAHVLLFPLLRLGPQRQSALAEMVHADPSTISRHVALLVENGLVRREADASDGRASQLVITPAGESVVAAMHREREALFHTVTAEWSDAELATFGSLLDRFVSDLTDALPSVAAAAQGTAAPQIPAAAAGVQRTRPTPEKDR</sequence>
<dbReference type="Pfam" id="PF01047">
    <property type="entry name" value="MarR"/>
    <property type="match status" value="1"/>
</dbReference>
<dbReference type="InterPro" id="IPR023187">
    <property type="entry name" value="Tscrpt_reg_MarR-type_CS"/>
</dbReference>
<evidence type="ECO:0000259" key="5">
    <source>
        <dbReference type="PROSITE" id="PS50995"/>
    </source>
</evidence>
<dbReference type="PANTHER" id="PTHR33164:SF57">
    <property type="entry name" value="MARR-FAMILY TRANSCRIPTIONAL REGULATOR"/>
    <property type="match status" value="1"/>
</dbReference>
<feature type="domain" description="HTH marR-type" evidence="5">
    <location>
        <begin position="20"/>
        <end position="153"/>
    </location>
</feature>
<accession>A0A1I1IZC7</accession>
<dbReference type="AlphaFoldDB" id="A0A1I1IZC7"/>
<dbReference type="CDD" id="cd00090">
    <property type="entry name" value="HTH_ARSR"/>
    <property type="match status" value="1"/>
</dbReference>
<name>A0A1I1IZC7_9ACTN</name>
<evidence type="ECO:0000256" key="2">
    <source>
        <dbReference type="ARBA" id="ARBA00023125"/>
    </source>
</evidence>
<evidence type="ECO:0000313" key="6">
    <source>
        <dbReference type="EMBL" id="SFC41052.1"/>
    </source>
</evidence>
<keyword evidence="7" id="KW-1185">Reference proteome</keyword>
<dbReference type="EMBL" id="FOMD01000001">
    <property type="protein sequence ID" value="SFC41052.1"/>
    <property type="molecule type" value="Genomic_DNA"/>
</dbReference>
<dbReference type="PRINTS" id="PR00598">
    <property type="entry name" value="HTHMARR"/>
</dbReference>
<dbReference type="SMART" id="SM00347">
    <property type="entry name" value="HTH_MARR"/>
    <property type="match status" value="1"/>
</dbReference>
<dbReference type="PROSITE" id="PS01117">
    <property type="entry name" value="HTH_MARR_1"/>
    <property type="match status" value="1"/>
</dbReference>
<dbReference type="InterPro" id="IPR036390">
    <property type="entry name" value="WH_DNA-bd_sf"/>
</dbReference>
<dbReference type="Proteomes" id="UP000199022">
    <property type="component" value="Unassembled WGS sequence"/>
</dbReference>
<proteinExistence type="predicted"/>
<dbReference type="OrthoDB" id="5148120at2"/>
<dbReference type="RefSeq" id="WP_091555023.1">
    <property type="nucleotide sequence ID" value="NZ_BNAC01000003.1"/>
</dbReference>
<evidence type="ECO:0000256" key="1">
    <source>
        <dbReference type="ARBA" id="ARBA00023015"/>
    </source>
</evidence>
<dbReference type="SUPFAM" id="SSF46785">
    <property type="entry name" value="Winged helix' DNA-binding domain"/>
    <property type="match status" value="1"/>
</dbReference>
<evidence type="ECO:0000256" key="3">
    <source>
        <dbReference type="ARBA" id="ARBA00023163"/>
    </source>
</evidence>
<dbReference type="PANTHER" id="PTHR33164">
    <property type="entry name" value="TRANSCRIPTIONAL REGULATOR, MARR FAMILY"/>
    <property type="match status" value="1"/>
</dbReference>
<dbReference type="GO" id="GO:0006950">
    <property type="term" value="P:response to stress"/>
    <property type="evidence" value="ECO:0007669"/>
    <property type="project" value="TreeGrafter"/>
</dbReference>
<dbReference type="InterPro" id="IPR000835">
    <property type="entry name" value="HTH_MarR-typ"/>
</dbReference>
<dbReference type="InterPro" id="IPR039422">
    <property type="entry name" value="MarR/SlyA-like"/>
</dbReference>
<keyword evidence="3" id="KW-0804">Transcription</keyword>
<dbReference type="PROSITE" id="PS50995">
    <property type="entry name" value="HTH_MARR_2"/>
    <property type="match status" value="1"/>
</dbReference>
<dbReference type="STRING" id="1225127.SAMN05661030_0897"/>